<dbReference type="Gene3D" id="3.40.30.20">
    <property type="match status" value="1"/>
</dbReference>
<dbReference type="EMBL" id="BA000036">
    <property type="protein sequence ID" value="BAB97444.1"/>
    <property type="molecule type" value="Genomic_DNA"/>
</dbReference>
<accession>Q6M8U9</accession>
<sequence length="318" mass="35296">MGTLASSSETLIVMMRYFPSLFVSSSVELLDIGTDSDKVGAGVEVVLCLVQIKGIDTHRFTSITESLDGFLLRPQRLAGSSATCFLVVRHDEHYPAAANLIAFDKGWSTLIAPQLEDPEAEEFTAGFLTEYQDNLITAGMEHQALASGFPVGRRFKSDIALRRCDAVTTHIGHEHSADGHWRIYVFAGQATPQDSESALNKWAQWMEESEDSPLNRFTPEAGDRNAVFDIKATYQQHYHSFDLFDAPEVFFPRVGPYKLQNLENVWTALDSQDIFESRGISRDGAIVVVRPDQYVAAVLPLEDTAALAEFFNGNLLEP</sequence>
<evidence type="ECO:0000313" key="3">
    <source>
        <dbReference type="EMBL" id="BAB97444.1"/>
    </source>
</evidence>
<reference evidence="4" key="1">
    <citation type="journal article" date="2003" name="Appl. Microbiol. Biotechnol.">
        <title>The Corynebacterium glutamicum genome: features and impacts on biotechnological processes.</title>
        <authorList>
            <person name="Ikeda M."/>
            <person name="Nakagawa S."/>
        </authorList>
    </citation>
    <scope>NUCLEOTIDE SEQUENCE [LARGE SCALE GENOMIC DNA]</scope>
    <source>
        <strain evidence="4">ATCC 13032 / DSM 20300 / BCRC 11384 / JCM 1318 / LMG 3730 / NCIMB 10025</strain>
    </source>
</reference>
<gene>
    <name evidence="3" type="ordered locus">Cgl0050</name>
</gene>
<keyword evidence="4" id="KW-1185">Reference proteome</keyword>
<evidence type="ECO:0000256" key="1">
    <source>
        <dbReference type="ARBA" id="ARBA00023002"/>
    </source>
</evidence>
<accession>Q8NU88</accession>
<evidence type="ECO:0000259" key="2">
    <source>
        <dbReference type="Pfam" id="PF07976"/>
    </source>
</evidence>
<feature type="domain" description="Phenol hydroxylase-like C-terminal dimerisation" evidence="2">
    <location>
        <begin position="129"/>
        <end position="316"/>
    </location>
</feature>
<dbReference type="InterPro" id="IPR012941">
    <property type="entry name" value="Phe_hydrox_C_dim_dom"/>
</dbReference>
<evidence type="ECO:0000313" key="4">
    <source>
        <dbReference type="Proteomes" id="UP000000582"/>
    </source>
</evidence>
<dbReference type="eggNOG" id="COG0654">
    <property type="taxonomic scope" value="Bacteria"/>
</dbReference>
<dbReference type="BioCyc" id="CORYNE:G18NG-9597-MONOMER"/>
<organism evidence="3 4">
    <name type="scientific">Corynebacterium glutamicum (strain ATCC 13032 / DSM 20300 / JCM 1318 / BCRC 11384 / CCUG 27702 / LMG 3730 / NBRC 12168 / NCIMB 10025 / NRRL B-2784 / 534)</name>
    <dbReference type="NCBI Taxonomy" id="196627"/>
    <lineage>
        <taxon>Bacteria</taxon>
        <taxon>Bacillati</taxon>
        <taxon>Actinomycetota</taxon>
        <taxon>Actinomycetes</taxon>
        <taxon>Mycobacteriales</taxon>
        <taxon>Corynebacteriaceae</taxon>
        <taxon>Corynebacterium</taxon>
    </lineage>
</organism>
<protein>
    <recommendedName>
        <fullName evidence="2">Phenol hydroxylase-like C-terminal dimerisation domain-containing protein</fullName>
    </recommendedName>
</protein>
<dbReference type="KEGG" id="cgl:Cgl0050"/>
<dbReference type="KEGG" id="cgb:cg0070"/>
<dbReference type="InterPro" id="IPR038220">
    <property type="entry name" value="PHOX_C_sf"/>
</dbReference>
<dbReference type="Proteomes" id="UP000000582">
    <property type="component" value="Chromosome"/>
</dbReference>
<name>Q8NU88_CORGL</name>
<dbReference type="InterPro" id="IPR036249">
    <property type="entry name" value="Thioredoxin-like_sf"/>
</dbReference>
<keyword evidence="1" id="KW-0560">Oxidoreductase</keyword>
<dbReference type="SUPFAM" id="SSF52833">
    <property type="entry name" value="Thioredoxin-like"/>
    <property type="match status" value="1"/>
</dbReference>
<dbReference type="GO" id="GO:0016491">
    <property type="term" value="F:oxidoreductase activity"/>
    <property type="evidence" value="ECO:0007669"/>
    <property type="project" value="UniProtKB-KW"/>
</dbReference>
<dbReference type="Pfam" id="PF07976">
    <property type="entry name" value="Phe_hydrox_dim"/>
    <property type="match status" value="1"/>
</dbReference>
<dbReference type="CDD" id="cd02979">
    <property type="entry name" value="PHOX_C"/>
    <property type="match status" value="1"/>
</dbReference>
<dbReference type="STRING" id="196627.cg0070"/>
<dbReference type="PATRIC" id="fig|196627.13.peg.52"/>
<dbReference type="OrthoDB" id="8670884at2"/>
<dbReference type="AlphaFoldDB" id="Q8NU88"/>
<proteinExistence type="predicted"/>
<dbReference type="HOGENOM" id="CLU_075757_0_0_11"/>